<dbReference type="STRING" id="7176.B0W683"/>
<name>B0W683_CULQU</name>
<dbReference type="Pfam" id="PF12130">
    <property type="entry name" value="bMERB_dom"/>
    <property type="match status" value="1"/>
</dbReference>
<dbReference type="SMART" id="SM01203">
    <property type="entry name" value="DUF3585"/>
    <property type="match status" value="1"/>
</dbReference>
<dbReference type="PROSITE" id="PS51848">
    <property type="entry name" value="BMERB"/>
    <property type="match status" value="1"/>
</dbReference>
<feature type="region of interest" description="Disordered" evidence="1">
    <location>
        <begin position="89"/>
        <end position="115"/>
    </location>
</feature>
<organism>
    <name type="scientific">Culex quinquefasciatus</name>
    <name type="common">Southern house mosquito</name>
    <name type="synonym">Culex pungens</name>
    <dbReference type="NCBI Taxonomy" id="7176"/>
    <lineage>
        <taxon>Eukaryota</taxon>
        <taxon>Metazoa</taxon>
        <taxon>Ecdysozoa</taxon>
        <taxon>Arthropoda</taxon>
        <taxon>Hexapoda</taxon>
        <taxon>Insecta</taxon>
        <taxon>Pterygota</taxon>
        <taxon>Neoptera</taxon>
        <taxon>Endopterygota</taxon>
        <taxon>Diptera</taxon>
        <taxon>Nematocera</taxon>
        <taxon>Culicoidea</taxon>
        <taxon>Culicidae</taxon>
        <taxon>Culicinae</taxon>
        <taxon>Culicini</taxon>
        <taxon>Culex</taxon>
        <taxon>Culex</taxon>
    </lineage>
</organism>
<dbReference type="KEGG" id="cqu:CpipJ_CPIJ002548"/>
<dbReference type="OrthoDB" id="10017054at2759"/>
<dbReference type="AlphaFoldDB" id="B0W683"/>
<proteinExistence type="predicted"/>
<evidence type="ECO:0000256" key="1">
    <source>
        <dbReference type="SAM" id="MobiDB-lite"/>
    </source>
</evidence>
<dbReference type="InterPro" id="IPR022735">
    <property type="entry name" value="bMERB_dom"/>
</dbReference>
<dbReference type="HOGENOM" id="CLU_1062671_0_0_1"/>
<sequence length="262" mass="30061">MLLNTPTLTGQPAGGSLADRQTALAIRQRLIWRTTGDLLADKICNNLAHDQFFYRDVGPPATRPGVAQDGPPAGRPRYASHRKFIRLKSPNRRGSPSTRLSYTVRPPLRRQHRLEQEQADLEYEIRLLMAQPERNKTDSDKEKEEALIARLVEIVQMRNEVVDCLEMDRLREAEEDMSIKQSIEERAANQQRHGKKDSDTEKSATGDSTMKLSKKEKKKLKEAKKLVKSKKIDSEKDADDTESSTKEKKKKKKFFADFLHHK</sequence>
<dbReference type="EnsemblMetazoa" id="CPIJ002548-RA">
    <property type="protein sequence ID" value="CPIJ002548-PA"/>
    <property type="gene ID" value="CPIJ002548"/>
</dbReference>
<dbReference type="EMBL" id="DS231847">
    <property type="protein sequence ID" value="EDS36430.1"/>
    <property type="molecule type" value="Genomic_DNA"/>
</dbReference>
<reference evidence="3" key="1">
    <citation type="submission" date="2007-03" db="EMBL/GenBank/DDBJ databases">
        <title>Annotation of Culex pipiens quinquefasciatus.</title>
        <authorList>
            <consortium name="The Broad Institute Genome Sequencing Platform"/>
            <person name="Atkinson P.W."/>
            <person name="Hemingway J."/>
            <person name="Christensen B.M."/>
            <person name="Higgs S."/>
            <person name="Kodira C."/>
            <person name="Hannick L."/>
            <person name="Megy K."/>
            <person name="O'Leary S."/>
            <person name="Pearson M."/>
            <person name="Haas B.J."/>
            <person name="Mauceli E."/>
            <person name="Wortman J.R."/>
            <person name="Lee N.H."/>
            <person name="Guigo R."/>
            <person name="Stanke M."/>
            <person name="Alvarado L."/>
            <person name="Amedeo P."/>
            <person name="Antoine C.H."/>
            <person name="Arensburger P."/>
            <person name="Bidwell S.L."/>
            <person name="Crawford M."/>
            <person name="Camaro F."/>
            <person name="Devon K."/>
            <person name="Engels R."/>
            <person name="Hammond M."/>
            <person name="Howarth C."/>
            <person name="Koehrsen M."/>
            <person name="Lawson D."/>
            <person name="Montgomery P."/>
            <person name="Nene V."/>
            <person name="Nusbaum C."/>
            <person name="Puiu D."/>
            <person name="Romero-Severson J."/>
            <person name="Severson D.W."/>
            <person name="Shumway M."/>
            <person name="Sisk P."/>
            <person name="Stolte C."/>
            <person name="Zeng Q."/>
            <person name="Eisenstadt E."/>
            <person name="Fraser-Liggett C."/>
            <person name="Strausberg R."/>
            <person name="Galagan J."/>
            <person name="Birren B."/>
            <person name="Collins F.H."/>
        </authorList>
    </citation>
    <scope>NUCLEOTIDE SEQUENCE [LARGE SCALE GENOMIC DNA]</scope>
    <source>
        <strain evidence="3">JHB</strain>
    </source>
</reference>
<protein>
    <recommendedName>
        <fullName evidence="2">BMERB domain-containing protein</fullName>
    </recommendedName>
</protein>
<feature type="compositionally biased region" description="Polar residues" evidence="1">
    <location>
        <begin position="92"/>
        <end position="101"/>
    </location>
</feature>
<feature type="domain" description="BMERB" evidence="2">
    <location>
        <begin position="108"/>
        <end position="181"/>
    </location>
</feature>
<dbReference type="Proteomes" id="UP000002320">
    <property type="component" value="Unassembled WGS sequence"/>
</dbReference>
<evidence type="ECO:0000313" key="4">
    <source>
        <dbReference type="EnsemblMetazoa" id="CPIJ002548-PA"/>
    </source>
</evidence>
<accession>B0W683</accession>
<evidence type="ECO:0000313" key="3">
    <source>
        <dbReference type="EMBL" id="EDS36430.1"/>
    </source>
</evidence>
<evidence type="ECO:0000259" key="2">
    <source>
        <dbReference type="PROSITE" id="PS51848"/>
    </source>
</evidence>
<feature type="compositionally biased region" description="Basic residues" evidence="1">
    <location>
        <begin position="212"/>
        <end position="229"/>
    </location>
</feature>
<dbReference type="VEuPathDB" id="VectorBase:CQUJHB004743"/>
<keyword evidence="5" id="KW-1185">Reference proteome</keyword>
<dbReference type="eggNOG" id="ENOG502QWQX">
    <property type="taxonomic scope" value="Eukaryota"/>
</dbReference>
<dbReference type="VEuPathDB" id="VectorBase:CPIJ002548"/>
<dbReference type="InParanoid" id="B0W683"/>
<reference evidence="4" key="2">
    <citation type="submission" date="2021-02" db="UniProtKB">
        <authorList>
            <consortium name="EnsemblMetazoa"/>
        </authorList>
    </citation>
    <scope>IDENTIFICATION</scope>
    <source>
        <strain evidence="4">JHB</strain>
    </source>
</reference>
<feature type="region of interest" description="Disordered" evidence="1">
    <location>
        <begin position="186"/>
        <end position="262"/>
    </location>
</feature>
<gene>
    <name evidence="4" type="primary">6033822</name>
    <name evidence="3" type="ORF">CpipJ_CPIJ002548</name>
</gene>
<evidence type="ECO:0000313" key="5">
    <source>
        <dbReference type="Proteomes" id="UP000002320"/>
    </source>
</evidence>